<dbReference type="InterPro" id="IPR029052">
    <property type="entry name" value="Metallo-depent_PP-like"/>
</dbReference>
<accession>A0A4S5EQ50</accession>
<dbReference type="Pfam" id="PF00149">
    <property type="entry name" value="Metallophos"/>
    <property type="match status" value="1"/>
</dbReference>
<evidence type="ECO:0000313" key="4">
    <source>
        <dbReference type="Proteomes" id="UP000305282"/>
    </source>
</evidence>
<keyword evidence="4" id="KW-1185">Reference proteome</keyword>
<proteinExistence type="predicted"/>
<evidence type="ECO:0000259" key="2">
    <source>
        <dbReference type="Pfam" id="PF00149"/>
    </source>
</evidence>
<dbReference type="CDD" id="cd00838">
    <property type="entry name" value="MPP_superfamily"/>
    <property type="match status" value="1"/>
</dbReference>
<evidence type="ECO:0000256" key="1">
    <source>
        <dbReference type="SAM" id="MobiDB-lite"/>
    </source>
</evidence>
<comment type="caution">
    <text evidence="3">The sequence shown here is derived from an EMBL/GenBank/DDBJ whole genome shotgun (WGS) entry which is preliminary data.</text>
</comment>
<reference evidence="3 4" key="1">
    <citation type="submission" date="2019-04" db="EMBL/GenBank/DDBJ databases">
        <title>Draft genome sequences for three unisolated Alnus-infective Frankia Sp+ strains, AgTrS, AiOr and AvVan, the first sequenced Frankia strains able to sporulate in-planta.</title>
        <authorList>
            <person name="Bethencourt L."/>
            <person name="Vautrin F."/>
            <person name="Taib N."/>
            <person name="Dubost A."/>
            <person name="Castro-Garcia L."/>
            <person name="Imbaud O."/>
            <person name="Abrouk D."/>
            <person name="Fournier P."/>
            <person name="Briolay J."/>
            <person name="Nguyen A."/>
            <person name="Normand P."/>
            <person name="Fernandez M.P."/>
            <person name="Brochier-Armanet C."/>
            <person name="Herrera-Belaroussi A."/>
        </authorList>
    </citation>
    <scope>NUCLEOTIDE SEQUENCE [LARGE SCALE GENOMIC DNA]</scope>
    <source>
        <strain evidence="3 4">AvVan</strain>
    </source>
</reference>
<dbReference type="PANTHER" id="PTHR36492:SF2">
    <property type="entry name" value="[ACYL-CARRIER-PROTEIN] PHOSPHODIESTERASE PPTH"/>
    <property type="match status" value="1"/>
</dbReference>
<dbReference type="AlphaFoldDB" id="A0A4S5EQ50"/>
<dbReference type="OrthoDB" id="9013891at2"/>
<dbReference type="Proteomes" id="UP000305282">
    <property type="component" value="Unassembled WGS sequence"/>
</dbReference>
<protein>
    <submittedName>
        <fullName evidence="3">Metallophosphoesterase</fullName>
    </submittedName>
</protein>
<dbReference type="Gene3D" id="3.60.21.10">
    <property type="match status" value="1"/>
</dbReference>
<feature type="domain" description="Calcineurin-like phosphoesterase" evidence="2">
    <location>
        <begin position="12"/>
        <end position="246"/>
    </location>
</feature>
<gene>
    <name evidence="3" type="ORF">E7Y31_12605</name>
</gene>
<dbReference type="InterPro" id="IPR004843">
    <property type="entry name" value="Calcineurin-like_PHP"/>
</dbReference>
<dbReference type="PANTHER" id="PTHR36492">
    <property type="match status" value="1"/>
</dbReference>
<organism evidence="3 4">
    <name type="scientific">Candidatus Frankia alpina</name>
    <dbReference type="NCBI Taxonomy" id="2699483"/>
    <lineage>
        <taxon>Bacteria</taxon>
        <taxon>Bacillati</taxon>
        <taxon>Actinomycetota</taxon>
        <taxon>Actinomycetes</taxon>
        <taxon>Frankiales</taxon>
        <taxon>Frankiaceae</taxon>
        <taxon>Frankia</taxon>
    </lineage>
</organism>
<feature type="region of interest" description="Disordered" evidence="1">
    <location>
        <begin position="288"/>
        <end position="323"/>
    </location>
</feature>
<feature type="compositionally biased region" description="Low complexity" evidence="1">
    <location>
        <begin position="293"/>
        <end position="323"/>
    </location>
</feature>
<name>A0A4S5EQ50_9ACTN</name>
<dbReference type="InterPro" id="IPR052963">
    <property type="entry name" value="Pantetheine_PDE"/>
</dbReference>
<dbReference type="GO" id="GO:0016787">
    <property type="term" value="F:hydrolase activity"/>
    <property type="evidence" value="ECO:0007669"/>
    <property type="project" value="InterPro"/>
</dbReference>
<dbReference type="EMBL" id="SSXH01000286">
    <property type="protein sequence ID" value="THJ74243.1"/>
    <property type="molecule type" value="Genomic_DNA"/>
</dbReference>
<evidence type="ECO:0000313" key="3">
    <source>
        <dbReference type="EMBL" id="THJ74243.1"/>
    </source>
</evidence>
<dbReference type="SUPFAM" id="SSF56300">
    <property type="entry name" value="Metallo-dependent phosphatases"/>
    <property type="match status" value="1"/>
</dbReference>
<sequence length="323" mass="35793">MSPADSPAPPGRLMAVSDIHVGYSENRLIVEGIEPGSPEDWLILAGDVAEVASEIEAIWRLFTERFAKVIWVPGNHELWTPKHDPLRLRGEARYRHLVEVARGLGVVTPEDPYPVWTGEGGPVVVAPLFALYDYSFRPAGTATKEQALALARETGVVCTDKWLLHPDPYPTIDDWSRARVAYTAERLAALDPTVPTVLVNHWPLVRQPTDILRYPTFALWCGTTSTADWHRRVRTAAVVYGHLHIPRTTWYDGVRFEEVSMGYPRERIAWEAYGRPFAGPRQILPYPPEPVVAAGARSGATTGRAASPSPTRTASPSPSTARH</sequence>